<dbReference type="AlphaFoldDB" id="A0A497YS95"/>
<evidence type="ECO:0000313" key="4">
    <source>
        <dbReference type="Proteomes" id="UP000271700"/>
    </source>
</evidence>
<dbReference type="SUPFAM" id="SSF46785">
    <property type="entry name" value="Winged helix' DNA-binding domain"/>
    <property type="match status" value="1"/>
</dbReference>
<dbReference type="Gene3D" id="1.10.10.10">
    <property type="entry name" value="Winged helix-like DNA-binding domain superfamily/Winged helix DNA-binding domain"/>
    <property type="match status" value="1"/>
</dbReference>
<dbReference type="Gene3D" id="3.30.70.2670">
    <property type="match status" value="1"/>
</dbReference>
<dbReference type="InterPro" id="IPR013225">
    <property type="entry name" value="PaaX_C"/>
</dbReference>
<dbReference type="STRING" id="981384.GCA_000192475_03903"/>
<dbReference type="Pfam" id="PF08223">
    <property type="entry name" value="PaaX_C"/>
    <property type="match status" value="1"/>
</dbReference>
<dbReference type="Gene3D" id="1.20.58.1460">
    <property type="match status" value="1"/>
</dbReference>
<organism evidence="3 4">
    <name type="scientific">Ruegeria conchae</name>
    <dbReference type="NCBI Taxonomy" id="981384"/>
    <lineage>
        <taxon>Bacteria</taxon>
        <taxon>Pseudomonadati</taxon>
        <taxon>Pseudomonadota</taxon>
        <taxon>Alphaproteobacteria</taxon>
        <taxon>Rhodobacterales</taxon>
        <taxon>Roseobacteraceae</taxon>
        <taxon>Ruegeria</taxon>
    </lineage>
</organism>
<name>A0A497YS95_9RHOB</name>
<dbReference type="PANTHER" id="PTHR30319:SF1">
    <property type="entry name" value="TRANSCRIPTIONAL REPRESSOR PAAX"/>
    <property type="match status" value="1"/>
</dbReference>
<comment type="caution">
    <text evidence="3">The sequence shown here is derived from an EMBL/GenBank/DDBJ whole genome shotgun (WGS) entry which is preliminary data.</text>
</comment>
<evidence type="ECO:0000313" key="3">
    <source>
        <dbReference type="EMBL" id="RLJ98888.1"/>
    </source>
</evidence>
<accession>A0A497YS95</accession>
<proteinExistence type="predicted"/>
<sequence length="267" mass="29450">MTNQSSWFETAVADLVDPQDQRVWSIIVSLFGDMAQEPGAQISGGALTQIIEPMGIKPEAIRVALHRLRKDGWIESDRIGRVSRHVLSEFGRTQSAAVTPRIYARDSAPVEHWHLLIAEDGTGTQVLEDVMLSDDYIPIGRNIAMRAGAAPLQAEGLLALDISPQTAPKWIQDRLCPPELRASCRALLTAVQNAAKTHPEEWTPTPLQSATLRTLLVHRWRRVVLRQPDLPAAFYPPDWVGPACRNSIIRMLDLLPRPSAAILSGSG</sequence>
<feature type="domain" description="Transcriptional repressor PaaX-like N-terminal" evidence="1">
    <location>
        <begin position="24"/>
        <end position="89"/>
    </location>
</feature>
<dbReference type="InterPro" id="IPR036388">
    <property type="entry name" value="WH-like_DNA-bd_sf"/>
</dbReference>
<dbReference type="OrthoDB" id="2270427at2"/>
<dbReference type="InterPro" id="IPR036390">
    <property type="entry name" value="WH_DNA-bd_sf"/>
</dbReference>
<dbReference type="Proteomes" id="UP000271700">
    <property type="component" value="Unassembled WGS sequence"/>
</dbReference>
<feature type="domain" description="Transcriptional repressor PaaX-like C-terminal" evidence="2">
    <location>
        <begin position="182"/>
        <end position="263"/>
    </location>
</feature>
<protein>
    <submittedName>
        <fullName evidence="3">PaaX family transcriptional regulator</fullName>
    </submittedName>
</protein>
<dbReference type="Pfam" id="PF07848">
    <property type="entry name" value="PaaX"/>
    <property type="match status" value="1"/>
</dbReference>
<dbReference type="InterPro" id="IPR012906">
    <property type="entry name" value="PaaX-like_N"/>
</dbReference>
<gene>
    <name evidence="3" type="ORF">CLV75_4009</name>
</gene>
<dbReference type="PIRSF" id="PIRSF020623">
    <property type="entry name" value="PaaX"/>
    <property type="match status" value="1"/>
</dbReference>
<dbReference type="InterPro" id="IPR011965">
    <property type="entry name" value="PaaX_trns_reg"/>
</dbReference>
<keyword evidence="4" id="KW-1185">Reference proteome</keyword>
<dbReference type="RefSeq" id="WP_010437892.1">
    <property type="nucleotide sequence ID" value="NZ_AEYW01000003.1"/>
</dbReference>
<evidence type="ECO:0000259" key="2">
    <source>
        <dbReference type="Pfam" id="PF08223"/>
    </source>
</evidence>
<evidence type="ECO:0000259" key="1">
    <source>
        <dbReference type="Pfam" id="PF07848"/>
    </source>
</evidence>
<dbReference type="EMBL" id="RCCT01000008">
    <property type="protein sequence ID" value="RLJ98888.1"/>
    <property type="molecule type" value="Genomic_DNA"/>
</dbReference>
<dbReference type="GO" id="GO:0006351">
    <property type="term" value="P:DNA-templated transcription"/>
    <property type="evidence" value="ECO:0007669"/>
    <property type="project" value="InterPro"/>
</dbReference>
<dbReference type="PANTHER" id="PTHR30319">
    <property type="entry name" value="PHENYLACETIC ACID REGULATOR-RELATED TRANSCRIPTIONAL REPRESSOR"/>
    <property type="match status" value="1"/>
</dbReference>
<reference evidence="3 4" key="1">
    <citation type="submission" date="2018-10" db="EMBL/GenBank/DDBJ databases">
        <title>Genomic Encyclopedia of Archaeal and Bacterial Type Strains, Phase II (KMG-II): from individual species to whole genera.</title>
        <authorList>
            <person name="Goeker M."/>
        </authorList>
    </citation>
    <scope>NUCLEOTIDE SEQUENCE [LARGE SCALE GENOMIC DNA]</scope>
    <source>
        <strain evidence="3 4">DSM 29317</strain>
    </source>
</reference>